<organism evidence="2 3">
    <name type="scientific">Mortierella alpina</name>
    <name type="common">Oleaginous fungus</name>
    <name type="synonym">Mortierella renispora</name>
    <dbReference type="NCBI Taxonomy" id="64518"/>
    <lineage>
        <taxon>Eukaryota</taxon>
        <taxon>Fungi</taxon>
        <taxon>Fungi incertae sedis</taxon>
        <taxon>Mucoromycota</taxon>
        <taxon>Mortierellomycotina</taxon>
        <taxon>Mortierellomycetes</taxon>
        <taxon>Mortierellales</taxon>
        <taxon>Mortierellaceae</taxon>
        <taxon>Mortierella</taxon>
    </lineage>
</organism>
<evidence type="ECO:0000313" key="2">
    <source>
        <dbReference type="EMBL" id="KAF9945972.1"/>
    </source>
</evidence>
<name>A0A9P6ISB5_MORAP</name>
<accession>A0A9P6ISB5</accession>
<keyword evidence="3" id="KW-1185">Reference proteome</keyword>
<dbReference type="EMBL" id="JAAAHY010001953">
    <property type="protein sequence ID" value="KAF9945972.1"/>
    <property type="molecule type" value="Genomic_DNA"/>
</dbReference>
<evidence type="ECO:0000256" key="1">
    <source>
        <dbReference type="SAM" id="SignalP"/>
    </source>
</evidence>
<evidence type="ECO:0000313" key="3">
    <source>
        <dbReference type="Proteomes" id="UP000738359"/>
    </source>
</evidence>
<protein>
    <submittedName>
        <fullName evidence="2">Uncharacterized protein</fullName>
    </submittedName>
</protein>
<dbReference type="Gene3D" id="3.30.450.60">
    <property type="match status" value="1"/>
</dbReference>
<feature type="signal peptide" evidence="1">
    <location>
        <begin position="1"/>
        <end position="18"/>
    </location>
</feature>
<proteinExistence type="predicted"/>
<gene>
    <name evidence="2" type="ORF">BGZ70_003471</name>
</gene>
<sequence length="116" mass="12760">MNTSWHGMIEFLIQLVKALERYLLSQGSPETGSKRFSSASPLAARSASSAYSSAKTFTTARKTLSAEIVQRNSGIVYEVLDECMELGYPIMPSLAQLDLLVFGVPKISFNEGNLFF</sequence>
<reference evidence="2" key="1">
    <citation type="journal article" date="2020" name="Fungal Divers.">
        <title>Resolving the Mortierellaceae phylogeny through synthesis of multi-gene phylogenetics and phylogenomics.</title>
        <authorList>
            <person name="Vandepol N."/>
            <person name="Liber J."/>
            <person name="Desiro A."/>
            <person name="Na H."/>
            <person name="Kennedy M."/>
            <person name="Barry K."/>
            <person name="Grigoriev I.V."/>
            <person name="Miller A.N."/>
            <person name="O'Donnell K."/>
            <person name="Stajich J.E."/>
            <person name="Bonito G."/>
        </authorList>
    </citation>
    <scope>NUCLEOTIDE SEQUENCE</scope>
    <source>
        <strain evidence="2">CK1249</strain>
    </source>
</reference>
<keyword evidence="1" id="KW-0732">Signal</keyword>
<comment type="caution">
    <text evidence="2">The sequence shown here is derived from an EMBL/GenBank/DDBJ whole genome shotgun (WGS) entry which is preliminary data.</text>
</comment>
<dbReference type="OrthoDB" id="2426445at2759"/>
<dbReference type="AlphaFoldDB" id="A0A9P6ISB5"/>
<dbReference type="Proteomes" id="UP000738359">
    <property type="component" value="Unassembled WGS sequence"/>
</dbReference>
<feature type="chain" id="PRO_5040168146" evidence="1">
    <location>
        <begin position="19"/>
        <end position="116"/>
    </location>
</feature>